<dbReference type="PROSITE" id="PS51257">
    <property type="entry name" value="PROKAR_LIPOPROTEIN"/>
    <property type="match status" value="1"/>
</dbReference>
<dbReference type="SUPFAM" id="SSF100895">
    <property type="entry name" value="Kazal-type serine protease inhibitors"/>
    <property type="match status" value="2"/>
</dbReference>
<comment type="subcellular location">
    <subcellularLocation>
        <location evidence="1">Secreted</location>
    </subcellularLocation>
</comment>
<dbReference type="GeneID" id="110072306"/>
<keyword evidence="7" id="KW-0646">Protease inhibitor</keyword>
<dbReference type="SMART" id="SM00280">
    <property type="entry name" value="KAZAL"/>
    <property type="match status" value="2"/>
</dbReference>
<dbReference type="GO" id="GO:0004867">
    <property type="term" value="F:serine-type endopeptidase inhibitor activity"/>
    <property type="evidence" value="ECO:0007669"/>
    <property type="project" value="UniProtKB-KW"/>
</dbReference>
<keyword evidence="4" id="KW-0732">Signal</keyword>
<evidence type="ECO:0000256" key="1">
    <source>
        <dbReference type="ARBA" id="ARBA00004613"/>
    </source>
</evidence>
<organism evidence="6 7">
    <name type="scientific">Pogona vitticeps</name>
    <name type="common">central bearded dragon</name>
    <dbReference type="NCBI Taxonomy" id="103695"/>
    <lineage>
        <taxon>Eukaryota</taxon>
        <taxon>Metazoa</taxon>
        <taxon>Chordata</taxon>
        <taxon>Craniata</taxon>
        <taxon>Vertebrata</taxon>
        <taxon>Euteleostomi</taxon>
        <taxon>Lepidosauria</taxon>
        <taxon>Squamata</taxon>
        <taxon>Bifurcata</taxon>
        <taxon>Unidentata</taxon>
        <taxon>Episquamata</taxon>
        <taxon>Toxicofera</taxon>
        <taxon>Iguania</taxon>
        <taxon>Acrodonta</taxon>
        <taxon>Agamidae</taxon>
        <taxon>Amphibolurinae</taxon>
        <taxon>Pogona</taxon>
    </lineage>
</organism>
<dbReference type="InterPro" id="IPR002350">
    <property type="entry name" value="Kazal_dom"/>
</dbReference>
<feature type="signal peptide" evidence="4">
    <location>
        <begin position="1"/>
        <end position="25"/>
    </location>
</feature>
<sequence>MKMTIISVILPLAISCFFLGTGASGKKIDCSEYQIKKHPIVCPKYYFPLCGTDGVTYDNECFLCAKILEGAKIDLAHKGECVDCSQYPQPQKKTPGDCPNAYIPVCGTDNKSYPHICILCAKISTTGKQIGILHKGECTKQKAE</sequence>
<protein>
    <submittedName>
        <fullName evidence="7">Serine protease inhibitor Kazal-type 6-like</fullName>
    </submittedName>
</protein>
<dbReference type="Pfam" id="PF00050">
    <property type="entry name" value="Kazal_1"/>
    <property type="match status" value="2"/>
</dbReference>
<keyword evidence="2" id="KW-0964">Secreted</keyword>
<dbReference type="PANTHER" id="PTHR47499:SF1">
    <property type="entry name" value="SERINE PROTEASE INHIBITOR KAZAL-TYPE 7"/>
    <property type="match status" value="1"/>
</dbReference>
<keyword evidence="7" id="KW-0722">Serine protease inhibitor</keyword>
<dbReference type="RefSeq" id="XP_072846357.1">
    <property type="nucleotide sequence ID" value="XM_072990256.1"/>
</dbReference>
<gene>
    <name evidence="7" type="primary">LOC110072306</name>
</gene>
<reference evidence="7" key="2">
    <citation type="submission" date="2025-08" db="UniProtKB">
        <authorList>
            <consortium name="RefSeq"/>
        </authorList>
    </citation>
    <scope>IDENTIFICATION</scope>
</reference>
<feature type="domain" description="Kazal-like" evidence="5">
    <location>
        <begin position="24"/>
        <end position="83"/>
    </location>
</feature>
<dbReference type="InterPro" id="IPR050159">
    <property type="entry name" value="Kazal-type_SerProtInhib"/>
</dbReference>
<dbReference type="PROSITE" id="PS00282">
    <property type="entry name" value="KAZAL_1"/>
    <property type="match status" value="2"/>
</dbReference>
<proteinExistence type="predicted"/>
<evidence type="ECO:0000256" key="3">
    <source>
        <dbReference type="ARBA" id="ARBA00023157"/>
    </source>
</evidence>
<accession>A0ABM5FLS2</accession>
<dbReference type="PANTHER" id="PTHR47499">
    <property type="entry name" value="SERINE PROTEASE INHIBITOR KAZAL-TYPE 7 SPINK7"/>
    <property type="match status" value="1"/>
</dbReference>
<feature type="domain" description="Kazal-like" evidence="5">
    <location>
        <begin position="84"/>
        <end position="140"/>
    </location>
</feature>
<name>A0ABM5FLS2_9SAUR</name>
<evidence type="ECO:0000259" key="5">
    <source>
        <dbReference type="PROSITE" id="PS51465"/>
    </source>
</evidence>
<feature type="chain" id="PRO_5045941123" evidence="4">
    <location>
        <begin position="26"/>
        <end position="144"/>
    </location>
</feature>
<evidence type="ECO:0000256" key="2">
    <source>
        <dbReference type="ARBA" id="ARBA00022525"/>
    </source>
</evidence>
<evidence type="ECO:0000313" key="7">
    <source>
        <dbReference type="RefSeq" id="XP_072846357.1"/>
    </source>
</evidence>
<dbReference type="Proteomes" id="UP001652642">
    <property type="component" value="Chromosome 2"/>
</dbReference>
<dbReference type="PROSITE" id="PS51465">
    <property type="entry name" value="KAZAL_2"/>
    <property type="match status" value="2"/>
</dbReference>
<keyword evidence="3" id="KW-1015">Disulfide bond</keyword>
<reference evidence="6" key="1">
    <citation type="submission" date="2025-05" db="UniProtKB">
        <authorList>
            <consortium name="RefSeq"/>
        </authorList>
    </citation>
    <scope>NUCLEOTIDE SEQUENCE [LARGE SCALE GENOMIC DNA]</scope>
</reference>
<dbReference type="Gene3D" id="3.30.60.30">
    <property type="match status" value="2"/>
</dbReference>
<dbReference type="InterPro" id="IPR036058">
    <property type="entry name" value="Kazal_dom_sf"/>
</dbReference>
<evidence type="ECO:0000256" key="4">
    <source>
        <dbReference type="SAM" id="SignalP"/>
    </source>
</evidence>
<evidence type="ECO:0000313" key="6">
    <source>
        <dbReference type="Proteomes" id="UP001652642"/>
    </source>
</evidence>
<keyword evidence="6" id="KW-1185">Reference proteome</keyword>